<evidence type="ECO:0000313" key="3">
    <source>
        <dbReference type="Proteomes" id="UP000008810"/>
    </source>
</evidence>
<accession>A0A2K2DNY7</accession>
<proteinExistence type="predicted"/>
<reference evidence="2" key="3">
    <citation type="submission" date="2018-08" db="UniProtKB">
        <authorList>
            <consortium name="EnsemblPlants"/>
        </authorList>
    </citation>
    <scope>IDENTIFICATION</scope>
    <source>
        <strain evidence="2">cv. Bd21</strain>
    </source>
</reference>
<evidence type="ECO:0000313" key="2">
    <source>
        <dbReference type="EnsemblPlants" id="PNT75986"/>
    </source>
</evidence>
<name>A0A2K2DNY7_BRADI</name>
<protein>
    <submittedName>
        <fullName evidence="1 2">Uncharacterized protein</fullName>
    </submittedName>
</protein>
<dbReference type="EMBL" id="CM000880">
    <property type="protein sequence ID" value="PNT75986.1"/>
    <property type="molecule type" value="Genomic_DNA"/>
</dbReference>
<keyword evidence="3" id="KW-1185">Reference proteome</keyword>
<dbReference type="Proteomes" id="UP000008810">
    <property type="component" value="Chromosome 1"/>
</dbReference>
<dbReference type="EnsemblPlants" id="PNT75986">
    <property type="protein sequence ID" value="PNT75986"/>
    <property type="gene ID" value="BRADI_1g42549v3"/>
</dbReference>
<organism evidence="1">
    <name type="scientific">Brachypodium distachyon</name>
    <name type="common">Purple false brome</name>
    <name type="synonym">Trachynia distachya</name>
    <dbReference type="NCBI Taxonomy" id="15368"/>
    <lineage>
        <taxon>Eukaryota</taxon>
        <taxon>Viridiplantae</taxon>
        <taxon>Streptophyta</taxon>
        <taxon>Embryophyta</taxon>
        <taxon>Tracheophyta</taxon>
        <taxon>Spermatophyta</taxon>
        <taxon>Magnoliopsida</taxon>
        <taxon>Liliopsida</taxon>
        <taxon>Poales</taxon>
        <taxon>Poaceae</taxon>
        <taxon>BOP clade</taxon>
        <taxon>Pooideae</taxon>
        <taxon>Stipodae</taxon>
        <taxon>Brachypodieae</taxon>
        <taxon>Brachypodium</taxon>
    </lineage>
</organism>
<dbReference type="InParanoid" id="A0A2K2DNY7"/>
<evidence type="ECO:0000313" key="1">
    <source>
        <dbReference type="EMBL" id="PNT75986.1"/>
    </source>
</evidence>
<sequence>MERSTHTAPESKGMGWVDALSTTTMVFCLLSSTAPASPLQCSSLVSF</sequence>
<dbReference type="Gramene" id="PNT75986">
    <property type="protein sequence ID" value="PNT75986"/>
    <property type="gene ID" value="BRADI_1g42549v3"/>
</dbReference>
<reference evidence="1 2" key="1">
    <citation type="journal article" date="2010" name="Nature">
        <title>Genome sequencing and analysis of the model grass Brachypodium distachyon.</title>
        <authorList>
            <consortium name="International Brachypodium Initiative"/>
        </authorList>
    </citation>
    <scope>NUCLEOTIDE SEQUENCE [LARGE SCALE GENOMIC DNA]</scope>
    <source>
        <strain evidence="1 2">Bd21</strain>
    </source>
</reference>
<reference evidence="1" key="2">
    <citation type="submission" date="2017-06" db="EMBL/GenBank/DDBJ databases">
        <title>WGS assembly of Brachypodium distachyon.</title>
        <authorList>
            <consortium name="The International Brachypodium Initiative"/>
            <person name="Lucas S."/>
            <person name="Harmon-Smith M."/>
            <person name="Lail K."/>
            <person name="Tice H."/>
            <person name="Grimwood J."/>
            <person name="Bruce D."/>
            <person name="Barry K."/>
            <person name="Shu S."/>
            <person name="Lindquist E."/>
            <person name="Wang M."/>
            <person name="Pitluck S."/>
            <person name="Vogel J.P."/>
            <person name="Garvin D.F."/>
            <person name="Mockler T.C."/>
            <person name="Schmutz J."/>
            <person name="Rokhsar D."/>
            <person name="Bevan M.W."/>
        </authorList>
    </citation>
    <scope>NUCLEOTIDE SEQUENCE</scope>
    <source>
        <strain evidence="1">Bd21</strain>
    </source>
</reference>
<dbReference type="AlphaFoldDB" id="A0A2K2DNY7"/>
<gene>
    <name evidence="1" type="ORF">BRADI_1g42549v3</name>
</gene>